<dbReference type="AlphaFoldDB" id="A0A1I2CAU6"/>
<dbReference type="SUPFAM" id="SSF56300">
    <property type="entry name" value="Metallo-dependent phosphatases"/>
    <property type="match status" value="1"/>
</dbReference>
<keyword evidence="2" id="KW-0378">Hydrolase</keyword>
<evidence type="ECO:0000313" key="4">
    <source>
        <dbReference type="EMBL" id="SFE65302.1"/>
    </source>
</evidence>
<evidence type="ECO:0000313" key="5">
    <source>
        <dbReference type="Proteomes" id="UP000198589"/>
    </source>
</evidence>
<reference evidence="5" key="1">
    <citation type="submission" date="2016-10" db="EMBL/GenBank/DDBJ databases">
        <authorList>
            <person name="Varghese N."/>
            <person name="Submissions S."/>
        </authorList>
    </citation>
    <scope>NUCLEOTIDE SEQUENCE [LARGE SCALE GENOMIC DNA]</scope>
    <source>
        <strain evidence="5">DSM 46838</strain>
    </source>
</reference>
<dbReference type="InterPro" id="IPR029052">
    <property type="entry name" value="Metallo-depent_PP-like"/>
</dbReference>
<protein>
    <submittedName>
        <fullName evidence="4">Tat (Twin-arginine translocation) pathway signal sequence</fullName>
    </submittedName>
</protein>
<dbReference type="InterPro" id="IPR019546">
    <property type="entry name" value="TAT_signal_bac_arc"/>
</dbReference>
<sequence>MSLTRRQFLAAAAGVGGAALTGGVLADQVWPLLSREDLVPGRTPELVLSRQAWTTTPDRLTFAAVGDTGTGGRQAVAVAARMAQGYEQNPYGLITHLGDICYYGRIEDRFDDVFLRPYGPLVEAGVDVELAIGNHDGEVHFSDARLEEIETELRLLGTPARYYRTTHGPVDFFYLDSSTPGLFGDDASAQLDWLDDALSTSASRWKVVCLHHPPYSSGRHGATPGAEEMLVPVLERHAVDLVLAGHDHNYERTLPLNGITYVVSGGGAKLTPVNRTRITAAAASVLQYLHVEVVGDRLTARCIRPDGGLVDRFTLRAREGR</sequence>
<dbReference type="InterPro" id="IPR051558">
    <property type="entry name" value="Metallophosphoesterase_PAP"/>
</dbReference>
<dbReference type="Gene3D" id="3.60.21.10">
    <property type="match status" value="1"/>
</dbReference>
<evidence type="ECO:0000259" key="3">
    <source>
        <dbReference type="Pfam" id="PF00149"/>
    </source>
</evidence>
<evidence type="ECO:0000256" key="1">
    <source>
        <dbReference type="ARBA" id="ARBA00022729"/>
    </source>
</evidence>
<dbReference type="PROSITE" id="PS51318">
    <property type="entry name" value="TAT"/>
    <property type="match status" value="1"/>
</dbReference>
<keyword evidence="5" id="KW-1185">Reference proteome</keyword>
<dbReference type="Pfam" id="PF00149">
    <property type="entry name" value="Metallophos"/>
    <property type="match status" value="1"/>
</dbReference>
<evidence type="ECO:0000256" key="2">
    <source>
        <dbReference type="ARBA" id="ARBA00022801"/>
    </source>
</evidence>
<dbReference type="GO" id="GO:0016787">
    <property type="term" value="F:hydrolase activity"/>
    <property type="evidence" value="ECO:0007669"/>
    <property type="project" value="UniProtKB-KW"/>
</dbReference>
<proteinExistence type="predicted"/>
<dbReference type="EMBL" id="FOND01000005">
    <property type="protein sequence ID" value="SFE65302.1"/>
    <property type="molecule type" value="Genomic_DNA"/>
</dbReference>
<dbReference type="RefSeq" id="WP_175527157.1">
    <property type="nucleotide sequence ID" value="NZ_FOND01000005.1"/>
</dbReference>
<keyword evidence="1" id="KW-0732">Signal</keyword>
<dbReference type="PANTHER" id="PTHR10161">
    <property type="entry name" value="TARTRATE-RESISTANT ACID PHOSPHATASE TYPE 5"/>
    <property type="match status" value="1"/>
</dbReference>
<dbReference type="NCBIfam" id="TIGR01409">
    <property type="entry name" value="TAT_signal_seq"/>
    <property type="match status" value="1"/>
</dbReference>
<organism evidence="4 5">
    <name type="scientific">Blastococcus tunisiensis</name>
    <dbReference type="NCBI Taxonomy" id="1798228"/>
    <lineage>
        <taxon>Bacteria</taxon>
        <taxon>Bacillati</taxon>
        <taxon>Actinomycetota</taxon>
        <taxon>Actinomycetes</taxon>
        <taxon>Geodermatophilales</taxon>
        <taxon>Geodermatophilaceae</taxon>
        <taxon>Blastococcus</taxon>
    </lineage>
</organism>
<dbReference type="STRING" id="1798228.SAMN05216574_1054"/>
<dbReference type="InterPro" id="IPR006311">
    <property type="entry name" value="TAT_signal"/>
</dbReference>
<dbReference type="Proteomes" id="UP000198589">
    <property type="component" value="Unassembled WGS sequence"/>
</dbReference>
<feature type="domain" description="Calcineurin-like phosphoesterase" evidence="3">
    <location>
        <begin position="61"/>
        <end position="250"/>
    </location>
</feature>
<dbReference type="PANTHER" id="PTHR10161:SF14">
    <property type="entry name" value="TARTRATE-RESISTANT ACID PHOSPHATASE TYPE 5"/>
    <property type="match status" value="1"/>
</dbReference>
<accession>A0A1I2CAU6</accession>
<dbReference type="InterPro" id="IPR004843">
    <property type="entry name" value="Calcineurin-like_PHP"/>
</dbReference>
<name>A0A1I2CAU6_9ACTN</name>
<gene>
    <name evidence="4" type="ORF">SAMN05216574_1054</name>
</gene>